<organism evidence="1 2">
    <name type="scientific">Eumeta variegata</name>
    <name type="common">Bagworm moth</name>
    <name type="synonym">Eumeta japonica</name>
    <dbReference type="NCBI Taxonomy" id="151549"/>
    <lineage>
        <taxon>Eukaryota</taxon>
        <taxon>Metazoa</taxon>
        <taxon>Ecdysozoa</taxon>
        <taxon>Arthropoda</taxon>
        <taxon>Hexapoda</taxon>
        <taxon>Insecta</taxon>
        <taxon>Pterygota</taxon>
        <taxon>Neoptera</taxon>
        <taxon>Endopterygota</taxon>
        <taxon>Lepidoptera</taxon>
        <taxon>Glossata</taxon>
        <taxon>Ditrysia</taxon>
        <taxon>Tineoidea</taxon>
        <taxon>Psychidae</taxon>
        <taxon>Oiketicinae</taxon>
        <taxon>Eumeta</taxon>
    </lineage>
</organism>
<name>A0A4C1VVB4_EUMVA</name>
<dbReference type="Proteomes" id="UP000299102">
    <property type="component" value="Unassembled WGS sequence"/>
</dbReference>
<dbReference type="EMBL" id="BGZK01000422">
    <property type="protein sequence ID" value="GBP42701.1"/>
    <property type="molecule type" value="Genomic_DNA"/>
</dbReference>
<reference evidence="1 2" key="1">
    <citation type="journal article" date="2019" name="Commun. Biol.">
        <title>The bagworm genome reveals a unique fibroin gene that provides high tensile strength.</title>
        <authorList>
            <person name="Kono N."/>
            <person name="Nakamura H."/>
            <person name="Ohtoshi R."/>
            <person name="Tomita M."/>
            <person name="Numata K."/>
            <person name="Arakawa K."/>
        </authorList>
    </citation>
    <scope>NUCLEOTIDE SEQUENCE [LARGE SCALE GENOMIC DNA]</scope>
</reference>
<dbReference type="AlphaFoldDB" id="A0A4C1VVB4"/>
<proteinExistence type="predicted"/>
<keyword evidence="2" id="KW-1185">Reference proteome</keyword>
<protein>
    <submittedName>
        <fullName evidence="1">Uncharacterized protein</fullName>
    </submittedName>
</protein>
<dbReference type="OrthoDB" id="10017160at2759"/>
<evidence type="ECO:0000313" key="2">
    <source>
        <dbReference type="Proteomes" id="UP000299102"/>
    </source>
</evidence>
<gene>
    <name evidence="1" type="ORF">EVAR_21976_1</name>
</gene>
<accession>A0A4C1VVB4</accession>
<evidence type="ECO:0000313" key="1">
    <source>
        <dbReference type="EMBL" id="GBP42701.1"/>
    </source>
</evidence>
<sequence>MEELRSSENCRSHAGWVSPNDPHHHSITAHLLECCRGTFLFEKLHELVEKFERCRVSFSDFCDGRPSTAVKNKNMDAVFRMIETEKYVIYHEIRAFLNTDYARCHRLHNNWQYSGLVQQTQTFRPRFGFGPNQRLAFPSANLRQNALYLRGALIKAVPSF</sequence>
<comment type="caution">
    <text evidence="1">The sequence shown here is derived from an EMBL/GenBank/DDBJ whole genome shotgun (WGS) entry which is preliminary data.</text>
</comment>